<organism evidence="2 3">
    <name type="scientific">Cohnella faecalis</name>
    <dbReference type="NCBI Taxonomy" id="2315694"/>
    <lineage>
        <taxon>Bacteria</taxon>
        <taxon>Bacillati</taxon>
        <taxon>Bacillota</taxon>
        <taxon>Bacilli</taxon>
        <taxon>Bacillales</taxon>
        <taxon>Paenibacillaceae</taxon>
        <taxon>Cohnella</taxon>
    </lineage>
</organism>
<reference evidence="2 3" key="1">
    <citation type="submission" date="2018-09" db="EMBL/GenBank/DDBJ databases">
        <title>Cohnella cavernae sp. nov., isolated from a karst cave.</title>
        <authorList>
            <person name="Zhu H."/>
        </authorList>
    </citation>
    <scope>NUCLEOTIDE SEQUENCE [LARGE SCALE GENOMIC DNA]</scope>
    <source>
        <strain evidence="2 3">K2E09-144</strain>
    </source>
</reference>
<proteinExistence type="predicted"/>
<dbReference type="Proteomes" id="UP000266340">
    <property type="component" value="Unassembled WGS sequence"/>
</dbReference>
<feature type="compositionally biased region" description="Basic and acidic residues" evidence="1">
    <location>
        <begin position="14"/>
        <end position="23"/>
    </location>
</feature>
<comment type="caution">
    <text evidence="2">The sequence shown here is derived from an EMBL/GenBank/DDBJ whole genome shotgun (WGS) entry which is preliminary data.</text>
</comment>
<gene>
    <name evidence="2" type="ORF">D3H35_28065</name>
</gene>
<protein>
    <submittedName>
        <fullName evidence="2">Uncharacterized protein</fullName>
    </submittedName>
</protein>
<evidence type="ECO:0000313" key="3">
    <source>
        <dbReference type="Proteomes" id="UP000266340"/>
    </source>
</evidence>
<feature type="compositionally biased region" description="Basic and acidic residues" evidence="1">
    <location>
        <begin position="30"/>
        <end position="57"/>
    </location>
</feature>
<dbReference type="EMBL" id="QXJM01000053">
    <property type="protein sequence ID" value="RIE00501.1"/>
    <property type="molecule type" value="Genomic_DNA"/>
</dbReference>
<dbReference type="AlphaFoldDB" id="A0A398CLJ7"/>
<dbReference type="RefSeq" id="WP_119152417.1">
    <property type="nucleotide sequence ID" value="NZ_QXJM01000053.1"/>
</dbReference>
<evidence type="ECO:0000313" key="2">
    <source>
        <dbReference type="EMBL" id="RIE00501.1"/>
    </source>
</evidence>
<name>A0A398CLJ7_9BACL</name>
<keyword evidence="3" id="KW-1185">Reference proteome</keyword>
<sequence length="69" mass="7641">MAPAVIPASPRQFRGSDRPESKVLKRKAEKKPSEPVKPAEKTAPEPAKERKIRKELLNRQAAKGTSHAD</sequence>
<evidence type="ECO:0000256" key="1">
    <source>
        <dbReference type="SAM" id="MobiDB-lite"/>
    </source>
</evidence>
<feature type="region of interest" description="Disordered" evidence="1">
    <location>
        <begin position="1"/>
        <end position="69"/>
    </location>
</feature>
<accession>A0A398CLJ7</accession>